<evidence type="ECO:0000256" key="1">
    <source>
        <dbReference type="SAM" id="Phobius"/>
    </source>
</evidence>
<evidence type="ECO:0000313" key="2">
    <source>
        <dbReference type="EMBL" id="MBE9223202.1"/>
    </source>
</evidence>
<keyword evidence="1" id="KW-0812">Transmembrane</keyword>
<dbReference type="EMBL" id="JADEWC010000025">
    <property type="protein sequence ID" value="MBE9223202.1"/>
    <property type="molecule type" value="Genomic_DNA"/>
</dbReference>
<sequence>MLPIITRFLEDYYIYLKPLYFVGAWVFIFLLGGSIFRGLREAVKRSREMHEIPCTHCQYFTNDYRLKCTIQPNIANTELARDCPDFRVEENW</sequence>
<gene>
    <name evidence="2" type="ORF">IQ215_10890</name>
</gene>
<proteinExistence type="predicted"/>
<name>A0ABR9V5N2_9CHRO</name>
<accession>A0ABR9V5N2</accession>
<dbReference type="Proteomes" id="UP000654604">
    <property type="component" value="Unassembled WGS sequence"/>
</dbReference>
<evidence type="ECO:0000313" key="3">
    <source>
        <dbReference type="Proteomes" id="UP000654604"/>
    </source>
</evidence>
<reference evidence="2 3" key="1">
    <citation type="submission" date="2020-10" db="EMBL/GenBank/DDBJ databases">
        <authorList>
            <person name="Castelo-Branco R."/>
            <person name="Eusebio N."/>
            <person name="Adriana R."/>
            <person name="Vieira A."/>
            <person name="Brugerolle De Fraissinette N."/>
            <person name="Rezende De Castro R."/>
            <person name="Schneider M.P."/>
            <person name="Vasconcelos V."/>
            <person name="Leao P.N."/>
        </authorList>
    </citation>
    <scope>NUCLEOTIDE SEQUENCE [LARGE SCALE GENOMIC DNA]</scope>
    <source>
        <strain evidence="2 3">LEGE 03274</strain>
    </source>
</reference>
<keyword evidence="1" id="KW-0472">Membrane</keyword>
<protein>
    <submittedName>
        <fullName evidence="2">Uncharacterized protein</fullName>
    </submittedName>
</protein>
<dbReference type="RefSeq" id="WP_193801344.1">
    <property type="nucleotide sequence ID" value="NZ_JADEWC010000025.1"/>
</dbReference>
<keyword evidence="1" id="KW-1133">Transmembrane helix</keyword>
<comment type="caution">
    <text evidence="2">The sequence shown here is derived from an EMBL/GenBank/DDBJ whole genome shotgun (WGS) entry which is preliminary data.</text>
</comment>
<keyword evidence="3" id="KW-1185">Reference proteome</keyword>
<organism evidence="2 3">
    <name type="scientific">Cyanobacterium stanieri LEGE 03274</name>
    <dbReference type="NCBI Taxonomy" id="1828756"/>
    <lineage>
        <taxon>Bacteria</taxon>
        <taxon>Bacillati</taxon>
        <taxon>Cyanobacteriota</taxon>
        <taxon>Cyanophyceae</taxon>
        <taxon>Oscillatoriophycideae</taxon>
        <taxon>Chroococcales</taxon>
        <taxon>Geminocystaceae</taxon>
        <taxon>Cyanobacterium</taxon>
    </lineage>
</organism>
<feature type="transmembrane region" description="Helical" evidence="1">
    <location>
        <begin position="20"/>
        <end position="39"/>
    </location>
</feature>